<comment type="caution">
    <text evidence="1">The sequence shown here is derived from an EMBL/GenBank/DDBJ whole genome shotgun (WGS) entry which is preliminary data.</text>
</comment>
<gene>
    <name evidence="1" type="ORF">XU08_C0002G0064</name>
</gene>
<name>A0A0T5ZXI2_UNCKA</name>
<sequence>MKRLILVVLIIAAILAPLELFGFLKKSADQVKDVADSPEAQSLVERFKAELPNLGEKVNALLKQLFPKLNIGAEEVR</sequence>
<protein>
    <submittedName>
        <fullName evidence="1">Uncharacterized protein</fullName>
    </submittedName>
</protein>
<dbReference type="STRING" id="1576480.XU08_C0002G0064"/>
<proteinExistence type="predicted"/>
<reference evidence="1 2" key="1">
    <citation type="submission" date="2015-05" db="EMBL/GenBank/DDBJ databases">
        <title>Critical biogeochemical functions in the subsurface are associated with bacteria from new phyla and little studied lineages.</title>
        <authorList>
            <person name="Hug L.A."/>
            <person name="Thomas B.C."/>
            <person name="Sharon I."/>
            <person name="Brown C.T."/>
            <person name="Sharma R."/>
            <person name="Hettich R.L."/>
            <person name="Wilkins M.J."/>
            <person name="Williams K.H."/>
            <person name="Singh A."/>
            <person name="Banfield J.F."/>
        </authorList>
    </citation>
    <scope>NUCLEOTIDE SEQUENCE [LARGE SCALE GENOMIC DNA]</scope>
    <source>
        <strain evidence="1">CSP1-7</strain>
    </source>
</reference>
<evidence type="ECO:0000313" key="1">
    <source>
        <dbReference type="EMBL" id="KRT67517.1"/>
    </source>
</evidence>
<dbReference type="EMBL" id="LDXK01000002">
    <property type="protein sequence ID" value="KRT67517.1"/>
    <property type="molecule type" value="Genomic_DNA"/>
</dbReference>
<accession>A0A0T5ZXI2</accession>
<organism evidence="1 2">
    <name type="scientific">candidate division WWE3 bacterium CSP1-7</name>
    <dbReference type="NCBI Taxonomy" id="1576480"/>
    <lineage>
        <taxon>Bacteria</taxon>
        <taxon>Katanobacteria</taxon>
    </lineage>
</organism>
<dbReference type="Proteomes" id="UP000051297">
    <property type="component" value="Unassembled WGS sequence"/>
</dbReference>
<evidence type="ECO:0000313" key="2">
    <source>
        <dbReference type="Proteomes" id="UP000051297"/>
    </source>
</evidence>
<dbReference type="AlphaFoldDB" id="A0A0T5ZXI2"/>